<dbReference type="Gene3D" id="3.90.1140.10">
    <property type="entry name" value="Cyclic phosphodiesterase"/>
    <property type="match status" value="1"/>
</dbReference>
<dbReference type="PANTHER" id="PTHR35561:SF1">
    <property type="entry name" value="RNA 2',3'-CYCLIC PHOSPHODIESTERASE"/>
    <property type="match status" value="1"/>
</dbReference>
<accession>A0A369TNC0</accession>
<feature type="active site" description="Proton acceptor" evidence="2">
    <location>
        <position position="119"/>
    </location>
</feature>
<feature type="active site" description="Proton donor" evidence="2">
    <location>
        <position position="36"/>
    </location>
</feature>
<dbReference type="AlphaFoldDB" id="A0A369TNC0"/>
<proteinExistence type="inferred from homology"/>
<dbReference type="Pfam" id="PF13563">
    <property type="entry name" value="2_5_RNA_ligase2"/>
    <property type="match status" value="1"/>
</dbReference>
<dbReference type="EMBL" id="QPMK01000011">
    <property type="protein sequence ID" value="RDD65617.1"/>
    <property type="molecule type" value="Genomic_DNA"/>
</dbReference>
<keyword evidence="1 2" id="KW-0378">Hydrolase</keyword>
<evidence type="ECO:0000256" key="2">
    <source>
        <dbReference type="HAMAP-Rule" id="MF_01940"/>
    </source>
</evidence>
<comment type="similarity">
    <text evidence="2">Belongs to the 2H phosphoesterase superfamily. ThpR family.</text>
</comment>
<name>A0A369TNC0_9RHOB</name>
<dbReference type="Proteomes" id="UP000253977">
    <property type="component" value="Unassembled WGS sequence"/>
</dbReference>
<organism evidence="3 4">
    <name type="scientific">Thalassococcus profundi</name>
    <dbReference type="NCBI Taxonomy" id="2282382"/>
    <lineage>
        <taxon>Bacteria</taxon>
        <taxon>Pseudomonadati</taxon>
        <taxon>Pseudomonadota</taxon>
        <taxon>Alphaproteobacteria</taxon>
        <taxon>Rhodobacterales</taxon>
        <taxon>Roseobacteraceae</taxon>
        <taxon>Thalassococcus</taxon>
    </lineage>
</organism>
<dbReference type="GO" id="GO:0004113">
    <property type="term" value="F:2',3'-cyclic-nucleotide 3'-phosphodiesterase activity"/>
    <property type="evidence" value="ECO:0007669"/>
    <property type="project" value="InterPro"/>
</dbReference>
<comment type="function">
    <text evidence="2">Hydrolyzes RNA 2',3'-cyclic phosphodiester to an RNA 2'-phosphomonoester.</text>
</comment>
<protein>
    <recommendedName>
        <fullName evidence="2">RNA 2',3'-cyclic phosphodiesterase</fullName>
        <shortName evidence="2">RNA 2',3'-CPDase</shortName>
        <ecNumber evidence="2">3.1.4.58</ecNumber>
    </recommendedName>
</protein>
<evidence type="ECO:0000313" key="3">
    <source>
        <dbReference type="EMBL" id="RDD65617.1"/>
    </source>
</evidence>
<sequence>MRAFIALPLPSSDAAVIEAAQDRLPVGRCTDPETLHLTLAFLGEQPIPVLEDLHEILSALHAPAFDLTLSGFISLGGDGGHALALEAEASPALSDLHARIKSRCAGLGLDLPRRRFRPHVTLARLPGRQSPEDRARLAAFLARENLLRLDGIHIDRFGLYGSTLHRDGARHELLETYPLGAAPPASPV</sequence>
<dbReference type="NCBIfam" id="TIGR02258">
    <property type="entry name" value="2_5_ligase"/>
    <property type="match status" value="1"/>
</dbReference>
<evidence type="ECO:0000256" key="1">
    <source>
        <dbReference type="ARBA" id="ARBA00022801"/>
    </source>
</evidence>
<feature type="short sequence motif" description="HXTX 1" evidence="2">
    <location>
        <begin position="36"/>
        <end position="39"/>
    </location>
</feature>
<evidence type="ECO:0000313" key="4">
    <source>
        <dbReference type="Proteomes" id="UP000253977"/>
    </source>
</evidence>
<dbReference type="InterPro" id="IPR009097">
    <property type="entry name" value="Cyclic_Pdiesterase"/>
</dbReference>
<dbReference type="PANTHER" id="PTHR35561">
    <property type="entry name" value="RNA 2',3'-CYCLIC PHOSPHODIESTERASE"/>
    <property type="match status" value="1"/>
</dbReference>
<comment type="caution">
    <text evidence="3">The sequence shown here is derived from an EMBL/GenBank/DDBJ whole genome shotgun (WGS) entry which is preliminary data.</text>
</comment>
<dbReference type="InterPro" id="IPR004175">
    <property type="entry name" value="RNA_CPDase"/>
</dbReference>
<reference evidence="3 4" key="1">
    <citation type="submission" date="2018-07" db="EMBL/GenBank/DDBJ databases">
        <title>Thalassococcus profundi sp. nov., a marine bacterium isolated from deep seawater of Okinawa Trough.</title>
        <authorList>
            <person name="Yu M."/>
        </authorList>
    </citation>
    <scope>NUCLEOTIDE SEQUENCE [LARGE SCALE GENOMIC DNA]</scope>
    <source>
        <strain evidence="3 4">WRAS1</strain>
    </source>
</reference>
<dbReference type="EC" id="3.1.4.58" evidence="2"/>
<dbReference type="OrthoDB" id="9793819at2"/>
<dbReference type="GO" id="GO:0008664">
    <property type="term" value="F:RNA 2',3'-cyclic 3'-phosphodiesterase activity"/>
    <property type="evidence" value="ECO:0007669"/>
    <property type="project" value="UniProtKB-EC"/>
</dbReference>
<keyword evidence="4" id="KW-1185">Reference proteome</keyword>
<comment type="catalytic activity">
    <reaction evidence="2">
        <text>a 3'-end 2',3'-cyclophospho-ribonucleotide-RNA + H2O = a 3'-end 2'-phospho-ribonucleotide-RNA + H(+)</text>
        <dbReference type="Rhea" id="RHEA:11828"/>
        <dbReference type="Rhea" id="RHEA-COMP:10464"/>
        <dbReference type="Rhea" id="RHEA-COMP:17353"/>
        <dbReference type="ChEBI" id="CHEBI:15377"/>
        <dbReference type="ChEBI" id="CHEBI:15378"/>
        <dbReference type="ChEBI" id="CHEBI:83064"/>
        <dbReference type="ChEBI" id="CHEBI:173113"/>
        <dbReference type="EC" id="3.1.4.58"/>
    </reaction>
</comment>
<dbReference type="RefSeq" id="WP_114511658.1">
    <property type="nucleotide sequence ID" value="NZ_QPMK01000011.1"/>
</dbReference>
<feature type="short sequence motif" description="HXTX 2" evidence="2">
    <location>
        <begin position="119"/>
        <end position="122"/>
    </location>
</feature>
<dbReference type="SUPFAM" id="SSF55144">
    <property type="entry name" value="LigT-like"/>
    <property type="match status" value="1"/>
</dbReference>
<gene>
    <name evidence="3" type="primary">thpR</name>
    <name evidence="3" type="ORF">DU478_14365</name>
</gene>
<dbReference type="HAMAP" id="MF_01940">
    <property type="entry name" value="RNA_CPDase"/>
    <property type="match status" value="1"/>
</dbReference>